<reference evidence="1 2" key="1">
    <citation type="submission" date="2016-10" db="EMBL/GenBank/DDBJ databases">
        <authorList>
            <person name="Varghese N."/>
            <person name="Submissions S."/>
        </authorList>
    </citation>
    <scope>NUCLEOTIDE SEQUENCE [LARGE SCALE GENOMIC DNA]</scope>
    <source>
        <strain evidence="1 2">CGMCC 1.10941</strain>
    </source>
</reference>
<dbReference type="EMBL" id="FNHD01000007">
    <property type="protein sequence ID" value="SDL83048.1"/>
    <property type="molecule type" value="Genomic_DNA"/>
</dbReference>
<keyword evidence="2" id="KW-1185">Reference proteome</keyword>
<accession>A0ABY0QT70</accession>
<gene>
    <name evidence="1" type="ORF">SAMN05216273_10719</name>
</gene>
<evidence type="ECO:0000313" key="2">
    <source>
        <dbReference type="Proteomes" id="UP000199242"/>
    </source>
</evidence>
<evidence type="ECO:0000313" key="1">
    <source>
        <dbReference type="EMBL" id="SDL83048.1"/>
    </source>
</evidence>
<name>A0ABY0QT70_9FLAO</name>
<protein>
    <recommendedName>
        <fullName evidence="3">DUF1572 domain-containing protein</fullName>
    </recommendedName>
</protein>
<proteinExistence type="predicted"/>
<organism evidence="1 2">
    <name type="scientific">Chryseobacterium taihuense</name>
    <dbReference type="NCBI Taxonomy" id="1141221"/>
    <lineage>
        <taxon>Bacteria</taxon>
        <taxon>Pseudomonadati</taxon>
        <taxon>Bacteroidota</taxon>
        <taxon>Flavobacteriia</taxon>
        <taxon>Flavobacteriales</taxon>
        <taxon>Weeksellaceae</taxon>
        <taxon>Chryseobacterium group</taxon>
        <taxon>Chryseobacterium</taxon>
    </lineage>
</organism>
<sequence>MSTTLQLAKRFREVILDGKWIANTNFKDQLSDISWEQATTKIGSLNTIAMLTFHIDYYIAGLINVFEGGNLEIRDKYSFDLPPIENEEHWENLKNKFWNDAERFADLLEKMPDSKMNEGFVDEKYGTYLRNIDGMIEHAYYHLGQISLIKKLIN</sequence>
<dbReference type="SUPFAM" id="SSF109854">
    <property type="entry name" value="DinB/YfiT-like putative metalloenzymes"/>
    <property type="match status" value="1"/>
</dbReference>
<dbReference type="RefSeq" id="WP_089743390.1">
    <property type="nucleotide sequence ID" value="NZ_FNHD01000007.1"/>
</dbReference>
<dbReference type="Gene3D" id="1.20.120.450">
    <property type="entry name" value="dinb family like domain"/>
    <property type="match status" value="1"/>
</dbReference>
<dbReference type="Proteomes" id="UP000199242">
    <property type="component" value="Unassembled WGS sequence"/>
</dbReference>
<dbReference type="InterPro" id="IPR034660">
    <property type="entry name" value="DinB/YfiT-like"/>
</dbReference>
<comment type="caution">
    <text evidence="1">The sequence shown here is derived from an EMBL/GenBank/DDBJ whole genome shotgun (WGS) entry which is preliminary data.</text>
</comment>
<evidence type="ECO:0008006" key="3">
    <source>
        <dbReference type="Google" id="ProtNLM"/>
    </source>
</evidence>